<accession>A0ABT7NRE0</accession>
<feature type="transmembrane region" description="Helical" evidence="1">
    <location>
        <begin position="287"/>
        <end position="307"/>
    </location>
</feature>
<organism evidence="3 4">
    <name type="scientific">Sphingobacterium hotanense</name>
    <dbReference type="NCBI Taxonomy" id="649196"/>
    <lineage>
        <taxon>Bacteria</taxon>
        <taxon>Pseudomonadati</taxon>
        <taxon>Bacteroidota</taxon>
        <taxon>Sphingobacteriia</taxon>
        <taxon>Sphingobacteriales</taxon>
        <taxon>Sphingobacteriaceae</taxon>
        <taxon>Sphingobacterium</taxon>
    </lineage>
</organism>
<evidence type="ECO:0000256" key="1">
    <source>
        <dbReference type="SAM" id="Phobius"/>
    </source>
</evidence>
<reference evidence="3" key="2">
    <citation type="journal article" date="2022" name="Sci. Total Environ.">
        <title>Prevalence, transmission, and molecular epidemiology of tet(X)-positive bacteria among humans, animals, and environmental niches in China: An epidemiological, and genomic-based study.</title>
        <authorList>
            <person name="Dong N."/>
            <person name="Zeng Y."/>
            <person name="Cai C."/>
            <person name="Sun C."/>
            <person name="Lu J."/>
            <person name="Liu C."/>
            <person name="Zhou H."/>
            <person name="Sun Q."/>
            <person name="Shu L."/>
            <person name="Wang H."/>
            <person name="Wang Y."/>
            <person name="Wang S."/>
            <person name="Wu C."/>
            <person name="Chan E.W."/>
            <person name="Chen G."/>
            <person name="Shen Z."/>
            <person name="Chen S."/>
            <person name="Zhang R."/>
        </authorList>
    </citation>
    <scope>NUCLEOTIDE SEQUENCE</scope>
    <source>
        <strain evidence="3">R1692</strain>
    </source>
</reference>
<dbReference type="InterPro" id="IPR018677">
    <property type="entry name" value="DUF2157"/>
</dbReference>
<keyword evidence="1" id="KW-1133">Transmembrane helix</keyword>
<feature type="transmembrane region" description="Helical" evidence="1">
    <location>
        <begin position="76"/>
        <end position="94"/>
    </location>
</feature>
<feature type="transmembrane region" description="Helical" evidence="1">
    <location>
        <begin position="176"/>
        <end position="196"/>
    </location>
</feature>
<evidence type="ECO:0000313" key="4">
    <source>
        <dbReference type="Proteomes" id="UP001170954"/>
    </source>
</evidence>
<dbReference type="Pfam" id="PF09925">
    <property type="entry name" value="DUF2157"/>
    <property type="match status" value="1"/>
</dbReference>
<feature type="domain" description="DUF2157" evidence="2">
    <location>
        <begin position="18"/>
        <end position="151"/>
    </location>
</feature>
<keyword evidence="1" id="KW-0472">Membrane</keyword>
<gene>
    <name evidence="3" type="ORF">HX018_15770</name>
</gene>
<name>A0ABT7NRE0_9SPHI</name>
<feature type="transmembrane region" description="Helical" evidence="1">
    <location>
        <begin position="208"/>
        <end position="230"/>
    </location>
</feature>
<proteinExistence type="predicted"/>
<evidence type="ECO:0000313" key="3">
    <source>
        <dbReference type="EMBL" id="MDM1049696.1"/>
    </source>
</evidence>
<comment type="caution">
    <text evidence="3">The sequence shown here is derived from an EMBL/GenBank/DDBJ whole genome shotgun (WGS) entry which is preliminary data.</text>
</comment>
<sequence length="317" mass="35868">MKSIKREDIHILAKHSDLSETQIEKALKTEVFNQRNDWSNFLKYALLALGIGFFAAGVIFFFAYNWDELDKFAKLGLVQMLVIVVCVIALLPKLTPNTRKILLTGASLLVGVMFSVFGQIYQTGADAYDFFLAWTLFIGIWVLISNFPPLWILFLGLVNTTFILYTTQVTRHWDEGLNFTILFVLNLIPLVASHLINHSWKGVSIPTYFTNIVALAALTFATIGNLVYIFASKADFPYLPLLTIAFYGLGIGYGIKQRSIFYLSAIPLSIIIILTGLILEISNWKDSYLFVSLFIIASISLVVYNLIQMLKKNRHEK</sequence>
<feature type="transmembrane region" description="Helical" evidence="1">
    <location>
        <begin position="127"/>
        <end position="144"/>
    </location>
</feature>
<evidence type="ECO:0000259" key="2">
    <source>
        <dbReference type="Pfam" id="PF09925"/>
    </source>
</evidence>
<dbReference type="RefSeq" id="WP_286652005.1">
    <property type="nucleotide sequence ID" value="NZ_JACAGK010000054.1"/>
</dbReference>
<feature type="transmembrane region" description="Helical" evidence="1">
    <location>
        <begin position="101"/>
        <end position="121"/>
    </location>
</feature>
<feature type="transmembrane region" description="Helical" evidence="1">
    <location>
        <begin position="44"/>
        <end position="64"/>
    </location>
</feature>
<dbReference type="Proteomes" id="UP001170954">
    <property type="component" value="Unassembled WGS sequence"/>
</dbReference>
<keyword evidence="4" id="KW-1185">Reference proteome</keyword>
<feature type="transmembrane region" description="Helical" evidence="1">
    <location>
        <begin position="260"/>
        <end position="281"/>
    </location>
</feature>
<protein>
    <submittedName>
        <fullName evidence="3">DUF2157 domain-containing protein</fullName>
    </submittedName>
</protein>
<keyword evidence="1" id="KW-0812">Transmembrane</keyword>
<dbReference type="EMBL" id="JACAGK010000054">
    <property type="protein sequence ID" value="MDM1049696.1"/>
    <property type="molecule type" value="Genomic_DNA"/>
</dbReference>
<feature type="transmembrane region" description="Helical" evidence="1">
    <location>
        <begin position="236"/>
        <end position="253"/>
    </location>
</feature>
<reference evidence="3" key="1">
    <citation type="submission" date="2020-06" db="EMBL/GenBank/DDBJ databases">
        <authorList>
            <person name="Dong N."/>
        </authorList>
    </citation>
    <scope>NUCLEOTIDE SEQUENCE</scope>
    <source>
        <strain evidence="3">R1692</strain>
    </source>
</reference>